<feature type="compositionally biased region" description="Polar residues" evidence="1">
    <location>
        <begin position="18"/>
        <end position="27"/>
    </location>
</feature>
<name>A0A8S2GCF5_9BILA</name>
<protein>
    <submittedName>
        <fullName evidence="2">Uncharacterized protein</fullName>
    </submittedName>
</protein>
<reference evidence="2" key="1">
    <citation type="submission" date="2021-02" db="EMBL/GenBank/DDBJ databases">
        <authorList>
            <person name="Nowell W R."/>
        </authorList>
    </citation>
    <scope>NUCLEOTIDE SEQUENCE</scope>
</reference>
<dbReference type="EMBL" id="CAJNOK010076495">
    <property type="protein sequence ID" value="CAF1674977.1"/>
    <property type="molecule type" value="Genomic_DNA"/>
</dbReference>
<feature type="region of interest" description="Disordered" evidence="1">
    <location>
        <begin position="1"/>
        <end position="30"/>
    </location>
</feature>
<evidence type="ECO:0000313" key="2">
    <source>
        <dbReference type="EMBL" id="CAF1674977.1"/>
    </source>
</evidence>
<dbReference type="AlphaFoldDB" id="A0A8S2GCF5"/>
<sequence>PMGQMMDQMMGPGNPNPTGQQMFNTATGGMGYNPYNPNQGYMP</sequence>
<gene>
    <name evidence="2" type="ORF">OVA965_LOCUS45859</name>
    <name evidence="3" type="ORF">TMI583_LOCUS49788</name>
</gene>
<evidence type="ECO:0000313" key="4">
    <source>
        <dbReference type="Proteomes" id="UP000677228"/>
    </source>
</evidence>
<feature type="compositionally biased region" description="Low complexity" evidence="1">
    <location>
        <begin position="1"/>
        <end position="17"/>
    </location>
</feature>
<feature type="non-terminal residue" evidence="2">
    <location>
        <position position="1"/>
    </location>
</feature>
<comment type="caution">
    <text evidence="2">The sequence shown here is derived from an EMBL/GenBank/DDBJ whole genome shotgun (WGS) entry which is preliminary data.</text>
</comment>
<accession>A0A8S2GCF5</accession>
<proteinExistence type="predicted"/>
<organism evidence="2 4">
    <name type="scientific">Didymodactylos carnosus</name>
    <dbReference type="NCBI Taxonomy" id="1234261"/>
    <lineage>
        <taxon>Eukaryota</taxon>
        <taxon>Metazoa</taxon>
        <taxon>Spiralia</taxon>
        <taxon>Gnathifera</taxon>
        <taxon>Rotifera</taxon>
        <taxon>Eurotatoria</taxon>
        <taxon>Bdelloidea</taxon>
        <taxon>Philodinida</taxon>
        <taxon>Philodinidae</taxon>
        <taxon>Didymodactylos</taxon>
    </lineage>
</organism>
<dbReference type="Proteomes" id="UP000677228">
    <property type="component" value="Unassembled WGS sequence"/>
</dbReference>
<evidence type="ECO:0000313" key="3">
    <source>
        <dbReference type="EMBL" id="CAF4556076.1"/>
    </source>
</evidence>
<dbReference type="EMBL" id="CAJOBA010111925">
    <property type="protein sequence ID" value="CAF4556076.1"/>
    <property type="molecule type" value="Genomic_DNA"/>
</dbReference>
<dbReference type="Proteomes" id="UP000682733">
    <property type="component" value="Unassembled WGS sequence"/>
</dbReference>
<evidence type="ECO:0000256" key="1">
    <source>
        <dbReference type="SAM" id="MobiDB-lite"/>
    </source>
</evidence>